<proteinExistence type="predicted"/>
<evidence type="ECO:0008006" key="3">
    <source>
        <dbReference type="Google" id="ProtNLM"/>
    </source>
</evidence>
<dbReference type="Proteomes" id="UP000282957">
    <property type="component" value="Unassembled WGS sequence"/>
</dbReference>
<organism evidence="1 2">
    <name type="scientific">Rhodovarius crocodyli</name>
    <dbReference type="NCBI Taxonomy" id="1979269"/>
    <lineage>
        <taxon>Bacteria</taxon>
        <taxon>Pseudomonadati</taxon>
        <taxon>Pseudomonadota</taxon>
        <taxon>Alphaproteobacteria</taxon>
        <taxon>Acetobacterales</taxon>
        <taxon>Roseomonadaceae</taxon>
        <taxon>Rhodovarius</taxon>
    </lineage>
</organism>
<comment type="caution">
    <text evidence="1">The sequence shown here is derived from an EMBL/GenBank/DDBJ whole genome shotgun (WGS) entry which is preliminary data.</text>
</comment>
<name>A0A437MFC7_9PROT</name>
<dbReference type="EMBL" id="SACL01000004">
    <property type="protein sequence ID" value="RVT96330.1"/>
    <property type="molecule type" value="Genomic_DNA"/>
</dbReference>
<dbReference type="RefSeq" id="WP_127788262.1">
    <property type="nucleotide sequence ID" value="NZ_SACL01000004.1"/>
</dbReference>
<reference evidence="1 2" key="1">
    <citation type="submission" date="2019-01" db="EMBL/GenBank/DDBJ databases">
        <authorList>
            <person name="Chen W.-M."/>
        </authorList>
    </citation>
    <scope>NUCLEOTIDE SEQUENCE [LARGE SCALE GENOMIC DNA]</scope>
    <source>
        <strain evidence="1 2">CCP-6</strain>
    </source>
</reference>
<protein>
    <recommendedName>
        <fullName evidence="3">TIR domain-containing protein</fullName>
    </recommendedName>
</protein>
<sequence>MWKKRPENRPETTQKIEVLLTFPTAEQGMLFAQWLRGRIMGRRGWLAADAVRVDYAACCELDAADNERGYHEAAMAQARIMILAGSPAWLTSRECMQQYLRFATENRRRAAGGRPPLKGLCLVMTDERQGMEMEAVPRAGWQMLPAARAPISEFPYGNLGVRGLTDGCLDRVMAAIP</sequence>
<accession>A0A437MFC7</accession>
<dbReference type="AlphaFoldDB" id="A0A437MFC7"/>
<evidence type="ECO:0000313" key="2">
    <source>
        <dbReference type="Proteomes" id="UP000282957"/>
    </source>
</evidence>
<gene>
    <name evidence="1" type="ORF">EOD42_14575</name>
</gene>
<evidence type="ECO:0000313" key="1">
    <source>
        <dbReference type="EMBL" id="RVT96330.1"/>
    </source>
</evidence>
<keyword evidence="2" id="KW-1185">Reference proteome</keyword>